<keyword evidence="1" id="KW-0472">Membrane</keyword>
<accession>A0A317G2X6</accession>
<feature type="transmembrane region" description="Helical" evidence="1">
    <location>
        <begin position="61"/>
        <end position="85"/>
    </location>
</feature>
<dbReference type="Proteomes" id="UP000245488">
    <property type="component" value="Chromosome"/>
</dbReference>
<gene>
    <name evidence="2" type="ORF">CPT75_14755</name>
</gene>
<feature type="transmembrane region" description="Helical" evidence="1">
    <location>
        <begin position="7"/>
        <end position="29"/>
    </location>
</feature>
<keyword evidence="1" id="KW-0812">Transmembrane</keyword>
<dbReference type="EMBL" id="NXNG01000001">
    <property type="protein sequence ID" value="PWT28288.1"/>
    <property type="molecule type" value="Genomic_DNA"/>
</dbReference>
<keyword evidence="1" id="KW-1133">Transmembrane helix</keyword>
<dbReference type="AlphaFoldDB" id="A0A317G2X6"/>
<dbReference type="RefSeq" id="WP_110073490.1">
    <property type="nucleotide sequence ID" value="NZ_CM009896.1"/>
</dbReference>
<protein>
    <submittedName>
        <fullName evidence="2">Uncharacterized protein</fullName>
    </submittedName>
</protein>
<name>A0A317G2X6_BUTFI</name>
<feature type="transmembrane region" description="Helical" evidence="1">
    <location>
        <begin position="91"/>
        <end position="110"/>
    </location>
</feature>
<evidence type="ECO:0000256" key="1">
    <source>
        <dbReference type="SAM" id="Phobius"/>
    </source>
</evidence>
<sequence>MSKKTLGWALVIIGLFMLFKMVRVSSFGFYRFGRMSTSAIVLVLLLLSAIAVVANKNKFTVGCFIFSLALLVISLIMGTELYFAYVSLTDILLVLVPVVLGTGLILQSVFHKRKEAY</sequence>
<organism evidence="2 3">
    <name type="scientific">Butyrivibrio fibrisolvens</name>
    <dbReference type="NCBI Taxonomy" id="831"/>
    <lineage>
        <taxon>Bacteria</taxon>
        <taxon>Bacillati</taxon>
        <taxon>Bacillota</taxon>
        <taxon>Clostridia</taxon>
        <taxon>Lachnospirales</taxon>
        <taxon>Lachnospiraceae</taxon>
        <taxon>Butyrivibrio</taxon>
    </lineage>
</organism>
<evidence type="ECO:0000313" key="3">
    <source>
        <dbReference type="Proteomes" id="UP000245488"/>
    </source>
</evidence>
<keyword evidence="3" id="KW-1185">Reference proteome</keyword>
<evidence type="ECO:0000313" key="2">
    <source>
        <dbReference type="EMBL" id="PWT28288.1"/>
    </source>
</evidence>
<proteinExistence type="predicted"/>
<reference evidence="2 3" key="1">
    <citation type="submission" date="2017-09" db="EMBL/GenBank/DDBJ databases">
        <title>High-quality draft genome sequence of Butyrivibrio fibrisolvens INBov1, isolated from cow rumen.</title>
        <authorList>
            <person name="Rodriguez Hernaez J."/>
            <person name="Rivarola M."/>
            <person name="Paniego N."/>
            <person name="Cravero S."/>
            <person name="Ceron Cucchi M."/>
            <person name="Martinez M.C."/>
        </authorList>
    </citation>
    <scope>NUCLEOTIDE SEQUENCE [LARGE SCALE GENOMIC DNA]</scope>
    <source>
        <strain evidence="2 3">INBov1</strain>
    </source>
</reference>
<comment type="caution">
    <text evidence="2">The sequence shown here is derived from an EMBL/GenBank/DDBJ whole genome shotgun (WGS) entry which is preliminary data.</text>
</comment>
<feature type="transmembrane region" description="Helical" evidence="1">
    <location>
        <begin position="35"/>
        <end position="54"/>
    </location>
</feature>